<sequence length="21" mass="2442">MGLPKQQSFPPQLPWEQVFLA</sequence>
<gene>
    <name evidence="1" type="ORF">HU200_003594</name>
</gene>
<organism evidence="1 2">
    <name type="scientific">Digitaria exilis</name>
    <dbReference type="NCBI Taxonomy" id="1010633"/>
    <lineage>
        <taxon>Eukaryota</taxon>
        <taxon>Viridiplantae</taxon>
        <taxon>Streptophyta</taxon>
        <taxon>Embryophyta</taxon>
        <taxon>Tracheophyta</taxon>
        <taxon>Spermatophyta</taxon>
        <taxon>Magnoliopsida</taxon>
        <taxon>Liliopsida</taxon>
        <taxon>Poales</taxon>
        <taxon>Poaceae</taxon>
        <taxon>PACMAD clade</taxon>
        <taxon>Panicoideae</taxon>
        <taxon>Panicodae</taxon>
        <taxon>Paniceae</taxon>
        <taxon>Anthephorinae</taxon>
        <taxon>Digitaria</taxon>
    </lineage>
</organism>
<dbReference type="EMBL" id="JACEFO010000208">
    <property type="protein sequence ID" value="KAF8776362.1"/>
    <property type="molecule type" value="Genomic_DNA"/>
</dbReference>
<dbReference type="Proteomes" id="UP000636709">
    <property type="component" value="Unassembled WGS sequence"/>
</dbReference>
<accession>A0A835KUI7</accession>
<keyword evidence="2" id="KW-1185">Reference proteome</keyword>
<comment type="caution">
    <text evidence="1">The sequence shown here is derived from an EMBL/GenBank/DDBJ whole genome shotgun (WGS) entry which is preliminary data.</text>
</comment>
<dbReference type="AlphaFoldDB" id="A0A835KUI7"/>
<proteinExistence type="predicted"/>
<protein>
    <submittedName>
        <fullName evidence="1">Uncharacterized protein</fullName>
    </submittedName>
</protein>
<reference evidence="1" key="1">
    <citation type="submission" date="2020-07" db="EMBL/GenBank/DDBJ databases">
        <title>Genome sequence and genetic diversity analysis of an under-domesticated orphan crop, white fonio (Digitaria exilis).</title>
        <authorList>
            <person name="Bennetzen J.L."/>
            <person name="Chen S."/>
            <person name="Ma X."/>
            <person name="Wang X."/>
            <person name="Yssel A.E.J."/>
            <person name="Chaluvadi S.R."/>
            <person name="Johnson M."/>
            <person name="Gangashetty P."/>
            <person name="Hamidou F."/>
            <person name="Sanogo M.D."/>
            <person name="Zwaenepoel A."/>
            <person name="Wallace J."/>
            <person name="Van De Peer Y."/>
            <person name="Van Deynze A."/>
        </authorList>
    </citation>
    <scope>NUCLEOTIDE SEQUENCE</scope>
    <source>
        <tissue evidence="1">Leaves</tissue>
    </source>
</reference>
<evidence type="ECO:0000313" key="1">
    <source>
        <dbReference type="EMBL" id="KAF8776362.1"/>
    </source>
</evidence>
<evidence type="ECO:0000313" key="2">
    <source>
        <dbReference type="Proteomes" id="UP000636709"/>
    </source>
</evidence>
<name>A0A835KUI7_9POAL</name>